<proteinExistence type="predicted"/>
<protein>
    <recommendedName>
        <fullName evidence="3">Kinesin light chain</fullName>
    </recommendedName>
</protein>
<feature type="non-terminal residue" evidence="1">
    <location>
        <position position="1"/>
    </location>
</feature>
<organism evidence="1 2">
    <name type="scientific">Pseudoneurospora amorphoporcata</name>
    <dbReference type="NCBI Taxonomy" id="241081"/>
    <lineage>
        <taxon>Eukaryota</taxon>
        <taxon>Fungi</taxon>
        <taxon>Dikarya</taxon>
        <taxon>Ascomycota</taxon>
        <taxon>Pezizomycotina</taxon>
        <taxon>Sordariomycetes</taxon>
        <taxon>Sordariomycetidae</taxon>
        <taxon>Sordariales</taxon>
        <taxon>Sordariaceae</taxon>
        <taxon>Pseudoneurospora</taxon>
    </lineage>
</organism>
<evidence type="ECO:0008006" key="3">
    <source>
        <dbReference type="Google" id="ProtNLM"/>
    </source>
</evidence>
<dbReference type="AlphaFoldDB" id="A0AAN6SAI1"/>
<dbReference type="Gene3D" id="1.25.40.10">
    <property type="entry name" value="Tetratricopeptide repeat domain"/>
    <property type="match status" value="1"/>
</dbReference>
<dbReference type="EMBL" id="MU859426">
    <property type="protein sequence ID" value="KAK3947057.1"/>
    <property type="molecule type" value="Genomic_DNA"/>
</dbReference>
<gene>
    <name evidence="1" type="ORF">QBC32DRAFT_224997</name>
</gene>
<name>A0AAN6SAI1_9PEZI</name>
<reference evidence="1" key="2">
    <citation type="submission" date="2023-06" db="EMBL/GenBank/DDBJ databases">
        <authorList>
            <consortium name="Lawrence Berkeley National Laboratory"/>
            <person name="Mondo S.J."/>
            <person name="Hensen N."/>
            <person name="Bonometti L."/>
            <person name="Westerberg I."/>
            <person name="Brannstrom I.O."/>
            <person name="Guillou S."/>
            <person name="Cros-Aarteil S."/>
            <person name="Calhoun S."/>
            <person name="Haridas S."/>
            <person name="Kuo A."/>
            <person name="Pangilinan J."/>
            <person name="Riley R."/>
            <person name="Labutti K."/>
            <person name="Andreopoulos B."/>
            <person name="Lipzen A."/>
            <person name="Chen C."/>
            <person name="Yanf M."/>
            <person name="Daum C."/>
            <person name="Ng V."/>
            <person name="Clum A."/>
            <person name="Steindorff A."/>
            <person name="Ohm R."/>
            <person name="Martin F."/>
            <person name="Silar P."/>
            <person name="Natvig D."/>
            <person name="Lalanne C."/>
            <person name="Gautier V."/>
            <person name="Ament-Velasquez S.L."/>
            <person name="Kruys A."/>
            <person name="Hutchinson M.I."/>
            <person name="Powell A.J."/>
            <person name="Barry K."/>
            <person name="Miller A.N."/>
            <person name="Grigoriev I.V."/>
            <person name="Debuchy R."/>
            <person name="Gladieux P."/>
            <person name="Thoren M.H."/>
            <person name="Johannesson H."/>
        </authorList>
    </citation>
    <scope>NUCLEOTIDE SEQUENCE</scope>
    <source>
        <strain evidence="1">CBS 626.80</strain>
    </source>
</reference>
<evidence type="ECO:0000313" key="1">
    <source>
        <dbReference type="EMBL" id="KAK3947057.1"/>
    </source>
</evidence>
<keyword evidence="2" id="KW-1185">Reference proteome</keyword>
<dbReference type="SUPFAM" id="SSF48452">
    <property type="entry name" value="TPR-like"/>
    <property type="match status" value="1"/>
</dbReference>
<accession>A0AAN6SAI1</accession>
<comment type="caution">
    <text evidence="1">The sequence shown here is derived from an EMBL/GenBank/DDBJ whole genome shotgun (WGS) entry which is preliminary data.</text>
</comment>
<dbReference type="InterPro" id="IPR011990">
    <property type="entry name" value="TPR-like_helical_dom_sf"/>
</dbReference>
<sequence>AIYSLGDLYFAQSRLKEAETMYQRALEGYEKALGPDHTSTLKAGGVLGRHQRPQVGHGQKLRTYPSQKVLHLNAPRVGNPFAVKISITVVPISAGARTRKQNPFLPTTSQFSQTYQLLYSLVLCHLPIPQSCPVYISVSQSTRLQRY</sequence>
<dbReference type="Pfam" id="PF13374">
    <property type="entry name" value="TPR_10"/>
    <property type="match status" value="1"/>
</dbReference>
<reference evidence="1" key="1">
    <citation type="journal article" date="2023" name="Mol. Phylogenet. Evol.">
        <title>Genome-scale phylogeny and comparative genomics of the fungal order Sordariales.</title>
        <authorList>
            <person name="Hensen N."/>
            <person name="Bonometti L."/>
            <person name="Westerberg I."/>
            <person name="Brannstrom I.O."/>
            <person name="Guillou S."/>
            <person name="Cros-Aarteil S."/>
            <person name="Calhoun S."/>
            <person name="Haridas S."/>
            <person name="Kuo A."/>
            <person name="Mondo S."/>
            <person name="Pangilinan J."/>
            <person name="Riley R."/>
            <person name="LaButti K."/>
            <person name="Andreopoulos B."/>
            <person name="Lipzen A."/>
            <person name="Chen C."/>
            <person name="Yan M."/>
            <person name="Daum C."/>
            <person name="Ng V."/>
            <person name="Clum A."/>
            <person name="Steindorff A."/>
            <person name="Ohm R.A."/>
            <person name="Martin F."/>
            <person name="Silar P."/>
            <person name="Natvig D.O."/>
            <person name="Lalanne C."/>
            <person name="Gautier V."/>
            <person name="Ament-Velasquez S.L."/>
            <person name="Kruys A."/>
            <person name="Hutchinson M.I."/>
            <person name="Powell A.J."/>
            <person name="Barry K."/>
            <person name="Miller A.N."/>
            <person name="Grigoriev I.V."/>
            <person name="Debuchy R."/>
            <person name="Gladieux P."/>
            <person name="Hiltunen Thoren M."/>
            <person name="Johannesson H."/>
        </authorList>
    </citation>
    <scope>NUCLEOTIDE SEQUENCE</scope>
    <source>
        <strain evidence="1">CBS 626.80</strain>
    </source>
</reference>
<dbReference type="Proteomes" id="UP001303222">
    <property type="component" value="Unassembled WGS sequence"/>
</dbReference>
<evidence type="ECO:0000313" key="2">
    <source>
        <dbReference type="Proteomes" id="UP001303222"/>
    </source>
</evidence>